<organism evidence="3 4">
    <name type="scientific">Ensete ventricosum</name>
    <name type="common">Abyssinian banana</name>
    <name type="synonym">Musa ensete</name>
    <dbReference type="NCBI Taxonomy" id="4639"/>
    <lineage>
        <taxon>Eukaryota</taxon>
        <taxon>Viridiplantae</taxon>
        <taxon>Streptophyta</taxon>
        <taxon>Embryophyta</taxon>
        <taxon>Tracheophyta</taxon>
        <taxon>Spermatophyta</taxon>
        <taxon>Magnoliopsida</taxon>
        <taxon>Liliopsida</taxon>
        <taxon>Zingiberales</taxon>
        <taxon>Musaceae</taxon>
        <taxon>Ensete</taxon>
    </lineage>
</organism>
<accession>A0A426XXA6</accession>
<reference evidence="3 4" key="1">
    <citation type="journal article" date="2014" name="Agronomy (Basel)">
        <title>A Draft Genome Sequence for Ensete ventricosum, the Drought-Tolerant Tree Against Hunger.</title>
        <authorList>
            <person name="Harrison J."/>
            <person name="Moore K.A."/>
            <person name="Paszkiewicz K."/>
            <person name="Jones T."/>
            <person name="Grant M."/>
            <person name="Ambacheew D."/>
            <person name="Muzemil S."/>
            <person name="Studholme D.J."/>
        </authorList>
    </citation>
    <scope>NUCLEOTIDE SEQUENCE [LARGE SCALE GENOMIC DNA]</scope>
</reference>
<evidence type="ECO:0000256" key="1">
    <source>
        <dbReference type="SAM" id="Coils"/>
    </source>
</evidence>
<feature type="compositionally biased region" description="Basic and acidic residues" evidence="2">
    <location>
        <begin position="113"/>
        <end position="126"/>
    </location>
</feature>
<protein>
    <submittedName>
        <fullName evidence="3">Uncharacterized protein</fullName>
    </submittedName>
</protein>
<feature type="region of interest" description="Disordered" evidence="2">
    <location>
        <begin position="26"/>
        <end position="126"/>
    </location>
</feature>
<evidence type="ECO:0000256" key="2">
    <source>
        <dbReference type="SAM" id="MobiDB-lite"/>
    </source>
</evidence>
<keyword evidence="1" id="KW-0175">Coiled coil</keyword>
<gene>
    <name evidence="3" type="ORF">B296_00050568</name>
</gene>
<name>A0A426XXA6_ENSVE</name>
<dbReference type="Proteomes" id="UP000287651">
    <property type="component" value="Unassembled WGS sequence"/>
</dbReference>
<evidence type="ECO:0000313" key="4">
    <source>
        <dbReference type="Proteomes" id="UP000287651"/>
    </source>
</evidence>
<evidence type="ECO:0000313" key="3">
    <source>
        <dbReference type="EMBL" id="RRT44188.1"/>
    </source>
</evidence>
<comment type="caution">
    <text evidence="3">The sequence shown here is derived from an EMBL/GenBank/DDBJ whole genome shotgun (WGS) entry which is preliminary data.</text>
</comment>
<feature type="coiled-coil region" evidence="1">
    <location>
        <begin position="126"/>
        <end position="160"/>
    </location>
</feature>
<sequence length="355" mass="40263">MASSFPAIPTVARSMLEEMLDALNLREEKPKDVPPALPARPTMKRRLPSSRKSLPMKFSIGRNEAGSSSKDPGVMEEAARSESREFSIGIKASLEDPAAETGDRSSYVEPEEASGKDHHKVDATRSEELEKQVLKMKTETRQKEEENVELLQQAQQIENKWSLCEEKMKSMEELYQKQIESLKVSLAAVQKNLAANDMVKQPGKFDMPADARPPTKHRDFETGLSKDVDGRNNAVGQLTKEFEKQKQIFEEDARVLSEVKSGQLGSVKKSIEELQKLKVRYAAWKKEYKVRLRNTKASLQKLGKSGEKPRSRCFCRCEAQEGGQERSKLLPVKVLRRLQVLHLMERRQLLPCQAN</sequence>
<dbReference type="EMBL" id="AMZH03016632">
    <property type="protein sequence ID" value="RRT44188.1"/>
    <property type="molecule type" value="Genomic_DNA"/>
</dbReference>
<proteinExistence type="predicted"/>
<dbReference type="AlphaFoldDB" id="A0A426XXA6"/>